<dbReference type="InterPro" id="IPR000994">
    <property type="entry name" value="Pept_M24"/>
</dbReference>
<keyword evidence="4" id="KW-0378">Hydrolase</keyword>
<dbReference type="GO" id="GO:0016787">
    <property type="term" value="F:hydrolase activity"/>
    <property type="evidence" value="ECO:0007669"/>
    <property type="project" value="UniProtKB-KW"/>
</dbReference>
<dbReference type="SUPFAM" id="SSF55920">
    <property type="entry name" value="Creatinase/aminopeptidase"/>
    <property type="match status" value="1"/>
</dbReference>
<dbReference type="RefSeq" id="WP_146601237.1">
    <property type="nucleotide sequence ID" value="NZ_SJPY01000006.1"/>
</dbReference>
<dbReference type="AlphaFoldDB" id="A0A5C6DU27"/>
<reference evidence="4 5" key="1">
    <citation type="submission" date="2019-02" db="EMBL/GenBank/DDBJ databases">
        <title>Deep-cultivation of Planctomycetes and their phenomic and genomic characterization uncovers novel biology.</title>
        <authorList>
            <person name="Wiegand S."/>
            <person name="Jogler M."/>
            <person name="Boedeker C."/>
            <person name="Pinto D."/>
            <person name="Vollmers J."/>
            <person name="Rivas-Marin E."/>
            <person name="Kohn T."/>
            <person name="Peeters S.H."/>
            <person name="Heuer A."/>
            <person name="Rast P."/>
            <person name="Oberbeckmann S."/>
            <person name="Bunk B."/>
            <person name="Jeske O."/>
            <person name="Meyerdierks A."/>
            <person name="Storesund J.E."/>
            <person name="Kallscheuer N."/>
            <person name="Luecker S."/>
            <person name="Lage O.M."/>
            <person name="Pohl T."/>
            <person name="Merkel B.J."/>
            <person name="Hornburger P."/>
            <person name="Mueller R.-W."/>
            <person name="Bruemmer F."/>
            <person name="Labrenz M."/>
            <person name="Spormann A.M."/>
            <person name="Op Den Camp H."/>
            <person name="Overmann J."/>
            <person name="Amann R."/>
            <person name="Jetten M.S.M."/>
            <person name="Mascher T."/>
            <person name="Medema M.H."/>
            <person name="Devos D.P."/>
            <person name="Kaster A.-K."/>
            <person name="Ovreas L."/>
            <person name="Rohde M."/>
            <person name="Galperin M.Y."/>
            <person name="Jogler C."/>
        </authorList>
    </citation>
    <scope>NUCLEOTIDE SEQUENCE [LARGE SCALE GENOMIC DNA]</scope>
    <source>
        <strain evidence="4 5">Q31b</strain>
    </source>
</reference>
<dbReference type="InterPro" id="IPR050659">
    <property type="entry name" value="Peptidase_M24B"/>
</dbReference>
<feature type="region of interest" description="Disordered" evidence="1">
    <location>
        <begin position="1"/>
        <end position="27"/>
    </location>
</feature>
<accession>A0A5C6DU27</accession>
<evidence type="ECO:0000259" key="3">
    <source>
        <dbReference type="Pfam" id="PF01321"/>
    </source>
</evidence>
<dbReference type="InterPro" id="IPR029149">
    <property type="entry name" value="Creatin/AminoP/Spt16_N"/>
</dbReference>
<protein>
    <submittedName>
        <fullName evidence="4">Putative peptidase</fullName>
        <ecNumber evidence="4">3.4.-.-</ecNumber>
    </submittedName>
</protein>
<dbReference type="Pfam" id="PF01321">
    <property type="entry name" value="Creatinase_N"/>
    <property type="match status" value="1"/>
</dbReference>
<dbReference type="Gene3D" id="3.40.350.10">
    <property type="entry name" value="Creatinase/prolidase N-terminal domain"/>
    <property type="match status" value="1"/>
</dbReference>
<dbReference type="OrthoDB" id="9806388at2"/>
<name>A0A5C6DU27_9BACT</name>
<gene>
    <name evidence="4" type="ORF">Q31b_40290</name>
</gene>
<evidence type="ECO:0000259" key="2">
    <source>
        <dbReference type="Pfam" id="PF00557"/>
    </source>
</evidence>
<dbReference type="EC" id="3.4.-.-" evidence="4"/>
<dbReference type="CDD" id="cd01092">
    <property type="entry name" value="APP-like"/>
    <property type="match status" value="1"/>
</dbReference>
<sequence>MTNDATNQRATHLQKLPIGGEHDLTNPANANSRIATLRDSLESLEIDAILVTDPTNVRYLSGFTGDSSYLFVGRERAEMLSDGRYEIQLSEQCPNLRTVIRPPSQLIMDLVKTVINESGDRRIGIEASDVTLGQYQELCEKCPDVHFVATESVIQRQRMVKDAHEIAIVRQSVQIAQRSFQSLLPMLSTKWSERAIAHELEAKMRFLGAEGASFKPIVAFNAAGALPHYEPADLFLPSQGTVLIDWGARFKGYASDLTRTMTIGTISDKFEHAYQSVLEAQLAAIEAIRPGAEGKDIDRIVREKLEKAGYGKEFNHGLGHGFGLEIHESPRMSPNCEHTLLPGMIITVEPGVYLSGQFGIRIEDDVLVTENGCERLSDLPKGLDDCRLVL</sequence>
<evidence type="ECO:0000256" key="1">
    <source>
        <dbReference type="SAM" id="MobiDB-lite"/>
    </source>
</evidence>
<dbReference type="EMBL" id="SJPY01000006">
    <property type="protein sequence ID" value="TWU38951.1"/>
    <property type="molecule type" value="Genomic_DNA"/>
</dbReference>
<feature type="domain" description="Peptidase M24" evidence="2">
    <location>
        <begin position="169"/>
        <end position="370"/>
    </location>
</feature>
<proteinExistence type="predicted"/>
<dbReference type="Proteomes" id="UP000315471">
    <property type="component" value="Unassembled WGS sequence"/>
</dbReference>
<dbReference type="Pfam" id="PF00557">
    <property type="entry name" value="Peptidase_M24"/>
    <property type="match status" value="1"/>
</dbReference>
<feature type="compositionally biased region" description="Polar residues" evidence="1">
    <location>
        <begin position="1"/>
        <end position="11"/>
    </location>
</feature>
<dbReference type="InterPro" id="IPR036005">
    <property type="entry name" value="Creatinase/aminopeptidase-like"/>
</dbReference>
<comment type="caution">
    <text evidence="4">The sequence shown here is derived from an EMBL/GenBank/DDBJ whole genome shotgun (WGS) entry which is preliminary data.</text>
</comment>
<evidence type="ECO:0000313" key="4">
    <source>
        <dbReference type="EMBL" id="TWU38951.1"/>
    </source>
</evidence>
<evidence type="ECO:0000313" key="5">
    <source>
        <dbReference type="Proteomes" id="UP000315471"/>
    </source>
</evidence>
<dbReference type="InterPro" id="IPR000587">
    <property type="entry name" value="Creatinase_N"/>
</dbReference>
<keyword evidence="5" id="KW-1185">Reference proteome</keyword>
<feature type="domain" description="Creatinase N-terminal" evidence="3">
    <location>
        <begin position="33"/>
        <end position="160"/>
    </location>
</feature>
<dbReference type="SUPFAM" id="SSF53092">
    <property type="entry name" value="Creatinase/prolidase N-terminal domain"/>
    <property type="match status" value="1"/>
</dbReference>
<dbReference type="PANTHER" id="PTHR46112:SF3">
    <property type="entry name" value="AMINOPEPTIDASE YPDF"/>
    <property type="match status" value="1"/>
</dbReference>
<dbReference type="Gene3D" id="3.90.230.10">
    <property type="entry name" value="Creatinase/methionine aminopeptidase superfamily"/>
    <property type="match status" value="1"/>
</dbReference>
<organism evidence="4 5">
    <name type="scientific">Novipirellula aureliae</name>
    <dbReference type="NCBI Taxonomy" id="2527966"/>
    <lineage>
        <taxon>Bacteria</taxon>
        <taxon>Pseudomonadati</taxon>
        <taxon>Planctomycetota</taxon>
        <taxon>Planctomycetia</taxon>
        <taxon>Pirellulales</taxon>
        <taxon>Pirellulaceae</taxon>
        <taxon>Novipirellula</taxon>
    </lineage>
</organism>
<dbReference type="PANTHER" id="PTHR46112">
    <property type="entry name" value="AMINOPEPTIDASE"/>
    <property type="match status" value="1"/>
</dbReference>